<dbReference type="SMART" id="SM00233">
    <property type="entry name" value="PH"/>
    <property type="match status" value="1"/>
</dbReference>
<evidence type="ECO:0000256" key="1">
    <source>
        <dbReference type="SAM" id="Coils"/>
    </source>
</evidence>
<dbReference type="Pfam" id="PF00169">
    <property type="entry name" value="PH"/>
    <property type="match status" value="1"/>
</dbReference>
<dbReference type="InterPro" id="IPR001849">
    <property type="entry name" value="PH_domain"/>
</dbReference>
<evidence type="ECO:0000256" key="2">
    <source>
        <dbReference type="SAM" id="MobiDB-lite"/>
    </source>
</evidence>
<dbReference type="SUPFAM" id="SSF50729">
    <property type="entry name" value="PH domain-like"/>
    <property type="match status" value="1"/>
</dbReference>
<dbReference type="PANTHER" id="PTHR11566:SF57">
    <property type="entry name" value="DYNAMIN-2B"/>
    <property type="match status" value="1"/>
</dbReference>
<feature type="coiled-coil region" evidence="1">
    <location>
        <begin position="1163"/>
        <end position="1190"/>
    </location>
</feature>
<evidence type="ECO:0000259" key="4">
    <source>
        <dbReference type="PROSITE" id="PS51388"/>
    </source>
</evidence>
<feature type="region of interest" description="Disordered" evidence="2">
    <location>
        <begin position="1272"/>
        <end position="1341"/>
    </location>
</feature>
<dbReference type="PROSITE" id="PS51388">
    <property type="entry name" value="GED"/>
    <property type="match status" value="1"/>
</dbReference>
<dbReference type="Proteomes" id="UP001205105">
    <property type="component" value="Unassembled WGS sequence"/>
</dbReference>
<dbReference type="InterPro" id="IPR000375">
    <property type="entry name" value="Dynamin_stalk"/>
</dbReference>
<dbReference type="Gene3D" id="2.30.29.30">
    <property type="entry name" value="Pleckstrin-homology domain (PH domain)/Phosphotyrosine-binding domain (PTB)"/>
    <property type="match status" value="1"/>
</dbReference>
<keyword evidence="6" id="KW-1185">Reference proteome</keyword>
<evidence type="ECO:0000313" key="5">
    <source>
        <dbReference type="EMBL" id="KAI7842549.1"/>
    </source>
</evidence>
<name>A0AAD5DY69_9CHLO</name>
<dbReference type="Pfam" id="PF05548">
    <property type="entry name" value="Peptidase_M11"/>
    <property type="match status" value="1"/>
</dbReference>
<dbReference type="SMART" id="SM00302">
    <property type="entry name" value="GED"/>
    <property type="match status" value="1"/>
</dbReference>
<dbReference type="InterPro" id="IPR008752">
    <property type="entry name" value="Peptidase_M11"/>
</dbReference>
<feature type="compositionally biased region" description="Low complexity" evidence="2">
    <location>
        <begin position="856"/>
        <end position="866"/>
    </location>
</feature>
<dbReference type="GO" id="GO:0005525">
    <property type="term" value="F:GTP binding"/>
    <property type="evidence" value="ECO:0007669"/>
    <property type="project" value="UniProtKB-KW"/>
</dbReference>
<protein>
    <submittedName>
        <fullName evidence="5">Uncharacterized protein</fullName>
    </submittedName>
</protein>
<feature type="domain" description="GED" evidence="4">
    <location>
        <begin position="1099"/>
        <end position="1192"/>
    </location>
</feature>
<feature type="region of interest" description="Disordered" evidence="2">
    <location>
        <begin position="799"/>
        <end position="866"/>
    </location>
</feature>
<dbReference type="GO" id="GO:0008017">
    <property type="term" value="F:microtubule binding"/>
    <property type="evidence" value="ECO:0007669"/>
    <property type="project" value="TreeGrafter"/>
</dbReference>
<dbReference type="Pfam" id="PF02212">
    <property type="entry name" value="GED"/>
    <property type="match status" value="1"/>
</dbReference>
<feature type="compositionally biased region" description="Low complexity" evidence="2">
    <location>
        <begin position="1308"/>
        <end position="1327"/>
    </location>
</feature>
<feature type="compositionally biased region" description="Low complexity" evidence="2">
    <location>
        <begin position="1015"/>
        <end position="1046"/>
    </location>
</feature>
<dbReference type="EMBL" id="JADXDR010000051">
    <property type="protein sequence ID" value="KAI7842549.1"/>
    <property type="molecule type" value="Genomic_DNA"/>
</dbReference>
<dbReference type="InterPro" id="IPR011993">
    <property type="entry name" value="PH-like_dom_sf"/>
</dbReference>
<dbReference type="PANTHER" id="PTHR11566">
    <property type="entry name" value="DYNAMIN"/>
    <property type="match status" value="1"/>
</dbReference>
<gene>
    <name evidence="5" type="ORF">COHA_003786</name>
</gene>
<sequence length="1341" mass="142865">MDKKGKPSERSLVVRTPSSLRVHVLSNPELRRTFDGLKSGQDVNVTGIWLSRGPGAARSAAAASAGSGHSAHAARLPPALQRLQMASAWAAAGSGGNTSLAQAASVAPNALSVYCFMPSVMQISGGKQTAPRVSVALPPAVASVPVAAAAAAGGAMASAAAVVTSNTLVEPDVSVLFIPIEAVDSATGQACQGTRIPTMTTADIQKSVFAEKNPLGPTVGGIYSQCSHNKSRINMQNSLVAERVRLPCAGNTNGYPWSFSKCDFDDFNGWADAADSVLQQRGVDLNKYKYKVYLIPPGTCGWVGLGYVGCDGSFECRAWINGDFWGVPQAIAHELGHNLFLGHASAYLPDGQLDEPGCFHNPAVQIPSFTIPLITLFKTALSVQMGWISVQQLDATSLKPGTSKQVWLGSQSAAANAGLRILTPWANGSDPIFLGYRTAAGGDKLLPATVAKRVHIYQSPVSGTYDAVNSIWRGSLAAAGAAWAHNPTGLVVRFVGVANGGANVAVCRKAVPARETLTSCKTGQDNDCNGKTGEAQGALPERERTDALRCSAGTPDWESIATRSDGMEADMTGLDEPVTVEAKHLQEVLARLTDRRIAVEKELSALGEAKKGANDIFRHCRGFERAYSIMLQEANTAFKIRAVVEGSLPDSLHKIPIEKRFTKDYVRNICREADGYRPHLVSPEKGIKRLVQEAMLQTSPYVHKFVDEIHLVLQETVREAARRSVLTEAGISDLASTGGKNMEFLRLKGFENAVIQAANRALEEWREEAHKVAETMVQMECDYVTPSFFRELEKEYQSGLRSDGGGIEGAEEPNERMAQLQRGQMQHSEGDSDDDSEPPESSPATARSAISRETSPPAKALQQQLPPDMKAGWLEKRSGDSSSLNALPVDSWKWQKRWFVLAMESGFLYYFKSPQEMSTPGVNPKVTINLRECLVEDFDSATQPSQKRSTQKLDNRGGSVSLLIRISHKNPAMSVAKNHHQIVLRAGDAAEKFEWLARLRNASDPRGGMGRAGPLSTTSQQLAAQQQQQPGAASAAGSRRTTGSSSVDREPPAPPASAEKKGFFGRTMEKVSDRFGGFGGSKLGSVTEVGSIEDLDAYYERLGTFTGLYARHIFNRMSKTVPKAIVLCQVIRSRDRLLDQLYTHLMSLKDFEIDALLAEDPTLVKRRNAAQRAARELSDAQSEVKRVQEVRAATGPRAGETAEVSVGALLLAGAYPLIPPDKVPKSVRNPGALYGEFTPVTLLQGVGEAGQAALQIGTAAFKAAGRALGIGGGSSEGEPGGTPTAAAAENGPGAVARSSSADGTARPGSAQQVAPSPSAAGASSAAAKPRRQPPPPPPKMT</sequence>
<dbReference type="GO" id="GO:0005874">
    <property type="term" value="C:microtubule"/>
    <property type="evidence" value="ECO:0007669"/>
    <property type="project" value="TreeGrafter"/>
</dbReference>
<feature type="coiled-coil region" evidence="1">
    <location>
        <begin position="755"/>
        <end position="782"/>
    </location>
</feature>
<proteinExistence type="predicted"/>
<organism evidence="5 6">
    <name type="scientific">Chlorella ohadii</name>
    <dbReference type="NCBI Taxonomy" id="2649997"/>
    <lineage>
        <taxon>Eukaryota</taxon>
        <taxon>Viridiplantae</taxon>
        <taxon>Chlorophyta</taxon>
        <taxon>core chlorophytes</taxon>
        <taxon>Trebouxiophyceae</taxon>
        <taxon>Chlorellales</taxon>
        <taxon>Chlorellaceae</taxon>
        <taxon>Chlorella clade</taxon>
        <taxon>Chlorella</taxon>
    </lineage>
</organism>
<dbReference type="Pfam" id="PF01031">
    <property type="entry name" value="Dynamin_M"/>
    <property type="match status" value="1"/>
</dbReference>
<dbReference type="InterPro" id="IPR022812">
    <property type="entry name" value="Dynamin"/>
</dbReference>
<feature type="domain" description="PH" evidence="3">
    <location>
        <begin position="867"/>
        <end position="1004"/>
    </location>
</feature>
<dbReference type="PROSITE" id="PS50003">
    <property type="entry name" value="PH_DOMAIN"/>
    <property type="match status" value="1"/>
</dbReference>
<comment type="caution">
    <text evidence="5">The sequence shown here is derived from an EMBL/GenBank/DDBJ whole genome shotgun (WGS) entry which is preliminary data.</text>
</comment>
<dbReference type="GO" id="GO:0016020">
    <property type="term" value="C:membrane"/>
    <property type="evidence" value="ECO:0007669"/>
    <property type="project" value="TreeGrafter"/>
</dbReference>
<keyword evidence="1" id="KW-0175">Coiled coil</keyword>
<dbReference type="GO" id="GO:0003924">
    <property type="term" value="F:GTPase activity"/>
    <property type="evidence" value="ECO:0007669"/>
    <property type="project" value="InterPro"/>
</dbReference>
<dbReference type="InterPro" id="IPR003130">
    <property type="entry name" value="GED"/>
</dbReference>
<evidence type="ECO:0000259" key="3">
    <source>
        <dbReference type="PROSITE" id="PS50003"/>
    </source>
</evidence>
<dbReference type="GO" id="GO:0005737">
    <property type="term" value="C:cytoplasm"/>
    <property type="evidence" value="ECO:0007669"/>
    <property type="project" value="TreeGrafter"/>
</dbReference>
<evidence type="ECO:0000313" key="6">
    <source>
        <dbReference type="Proteomes" id="UP001205105"/>
    </source>
</evidence>
<dbReference type="InterPro" id="IPR020850">
    <property type="entry name" value="GED_dom"/>
</dbReference>
<reference evidence="5" key="1">
    <citation type="submission" date="2020-11" db="EMBL/GenBank/DDBJ databases">
        <title>Chlorella ohadii genome sequencing and assembly.</title>
        <authorList>
            <person name="Murik O."/>
            <person name="Treves H."/>
            <person name="Kedem I."/>
            <person name="Shotland Y."/>
            <person name="Kaplan A."/>
        </authorList>
    </citation>
    <scope>NUCLEOTIDE SEQUENCE</scope>
    <source>
        <strain evidence="5">1</strain>
    </source>
</reference>
<feature type="compositionally biased region" description="Pro residues" evidence="2">
    <location>
        <begin position="1332"/>
        <end position="1341"/>
    </location>
</feature>
<dbReference type="Gene3D" id="1.20.120.1240">
    <property type="entry name" value="Dynamin, middle domain"/>
    <property type="match status" value="2"/>
</dbReference>
<dbReference type="SUPFAM" id="SSF55486">
    <property type="entry name" value="Metalloproteases ('zincins'), catalytic domain"/>
    <property type="match status" value="1"/>
</dbReference>
<accession>A0AAD5DY69</accession>
<feature type="compositionally biased region" description="Low complexity" evidence="2">
    <location>
        <begin position="1281"/>
        <end position="1294"/>
    </location>
</feature>
<feature type="region of interest" description="Disordered" evidence="2">
    <location>
        <begin position="1002"/>
        <end position="1063"/>
    </location>
</feature>